<organism evidence="3 4">
    <name type="scientific">Chlorella ohadii</name>
    <dbReference type="NCBI Taxonomy" id="2649997"/>
    <lineage>
        <taxon>Eukaryota</taxon>
        <taxon>Viridiplantae</taxon>
        <taxon>Chlorophyta</taxon>
        <taxon>core chlorophytes</taxon>
        <taxon>Trebouxiophyceae</taxon>
        <taxon>Chlorellales</taxon>
        <taxon>Chlorellaceae</taxon>
        <taxon>Chlorella clade</taxon>
        <taxon>Chlorella</taxon>
    </lineage>
</organism>
<dbReference type="InterPro" id="IPR032675">
    <property type="entry name" value="LRR_dom_sf"/>
</dbReference>
<dbReference type="SUPFAM" id="SSF52047">
    <property type="entry name" value="RNI-like"/>
    <property type="match status" value="1"/>
</dbReference>
<dbReference type="GO" id="GO:0005930">
    <property type="term" value="C:axoneme"/>
    <property type="evidence" value="ECO:0007669"/>
    <property type="project" value="UniProtKB-SubCell"/>
</dbReference>
<reference evidence="3" key="1">
    <citation type="submission" date="2020-11" db="EMBL/GenBank/DDBJ databases">
        <title>Chlorella ohadii genome sequencing and assembly.</title>
        <authorList>
            <person name="Murik O."/>
            <person name="Treves H."/>
            <person name="Kedem I."/>
            <person name="Shotland Y."/>
            <person name="Kaplan A."/>
        </authorList>
    </citation>
    <scope>NUCLEOTIDE SEQUENCE</scope>
    <source>
        <strain evidence="3">1</strain>
    </source>
</reference>
<dbReference type="Proteomes" id="UP001205105">
    <property type="component" value="Unassembled WGS sequence"/>
</dbReference>
<dbReference type="SUPFAM" id="SSF81383">
    <property type="entry name" value="F-box domain"/>
    <property type="match status" value="1"/>
</dbReference>
<dbReference type="SMART" id="SM00256">
    <property type="entry name" value="FBOX"/>
    <property type="match status" value="1"/>
</dbReference>
<dbReference type="Pfam" id="PF12937">
    <property type="entry name" value="F-box-like"/>
    <property type="match status" value="1"/>
</dbReference>
<comment type="subcellular location">
    <subcellularLocation>
        <location evidence="1">Cytoplasm</location>
        <location evidence="1">Cytoskeleton</location>
        <location evidence="1">Cilium axoneme</location>
    </subcellularLocation>
</comment>
<evidence type="ECO:0000313" key="4">
    <source>
        <dbReference type="Proteomes" id="UP001205105"/>
    </source>
</evidence>
<keyword evidence="4" id="KW-1185">Reference proteome</keyword>
<sequence length="448" mass="48190">MPPRRRQAAPSARAAGASLASLPDGLLERILGLLNQPDRHRAALVSRRWHGAAHNPAVLRSIKCLQHKLPRLQSFAAWLLRHGRHVRSFDLSCYPPSSETEPFLWEALACLGALAAAGSLQQLKLTCYSRTTLGVASWCAAQRQLEELHLANSCNTLRISASLAGLSALAQLTLRGHGVVVDATVQLPPNVERLFLQDTFSAALPPQLSGLTRLSALALHVCCPPDGYAVLTQLCRLARLWLRYSNHLPACLPQLTGLQELMLDESGGAMQLAEAQAAVDAVLQQLTGLTSLCILGEPERCQAPAALARLSRLERCCLSSAACDPDEGEDFEVPAAPLRPGPWAASLRSLGASLDVLAHSTGVLSAAPQLTRLVLTGNSLQSDVEEAFWEWAGSHPSLQQLQIDVGGYDVAAAMLHTIISLARKRPQLEITSAMVGEGGQFHREFAFD</sequence>
<evidence type="ECO:0000259" key="2">
    <source>
        <dbReference type="PROSITE" id="PS50181"/>
    </source>
</evidence>
<proteinExistence type="predicted"/>
<dbReference type="InterPro" id="IPR001810">
    <property type="entry name" value="F-box_dom"/>
</dbReference>
<dbReference type="Gene3D" id="1.20.1280.50">
    <property type="match status" value="1"/>
</dbReference>
<name>A0AAD5GZ94_9CHLO</name>
<dbReference type="PROSITE" id="PS50181">
    <property type="entry name" value="FBOX"/>
    <property type="match status" value="1"/>
</dbReference>
<gene>
    <name evidence="3" type="ORF">COHA_008093</name>
</gene>
<dbReference type="AlphaFoldDB" id="A0AAD5GZ94"/>
<evidence type="ECO:0000256" key="1">
    <source>
        <dbReference type="ARBA" id="ARBA00004430"/>
    </source>
</evidence>
<dbReference type="Gene3D" id="3.80.10.10">
    <property type="entry name" value="Ribonuclease Inhibitor"/>
    <property type="match status" value="1"/>
</dbReference>
<accession>A0AAD5GZ94</accession>
<comment type="caution">
    <text evidence="3">The sequence shown here is derived from an EMBL/GenBank/DDBJ whole genome shotgun (WGS) entry which is preliminary data.</text>
</comment>
<dbReference type="EMBL" id="JADXDR010000136">
    <property type="protein sequence ID" value="KAI7838084.1"/>
    <property type="molecule type" value="Genomic_DNA"/>
</dbReference>
<protein>
    <recommendedName>
        <fullName evidence="2">F-box domain-containing protein</fullName>
    </recommendedName>
</protein>
<feature type="domain" description="F-box" evidence="2">
    <location>
        <begin position="16"/>
        <end position="62"/>
    </location>
</feature>
<dbReference type="InterPro" id="IPR036047">
    <property type="entry name" value="F-box-like_dom_sf"/>
</dbReference>
<evidence type="ECO:0000313" key="3">
    <source>
        <dbReference type="EMBL" id="KAI7838084.1"/>
    </source>
</evidence>